<sequence>MKLENKVTTLLSGWNAAEEIPGLDNEGLALDLQEQAKQKSLPIKILSIFGGLISSASFVGFLFMVGFFENRSLYLPYSALFLGLAILISLKFKHILLDTICVSCLCVSYILLLFSFEEMRLSGLWSSLLIFILSTLILWIMRNNILTFILTLIICVSFFFFWKELGDFTLAQFFPPLLGILLCGAYLQEGKIIAWRNHWSNRYHAIRSALSFSYLGGLLYFTTTEQAEFMHPLNWVVSLLYMGLIGFVLARVLQILKLENKTLVIAIYLLTFASLAPTIFYPAIAGSLFLILLSFMVNYRTGFVLGLASLIYAVSRFYYDLDYSLLTKSIMLMASGGLFLILYFINRQKAPAHEKN</sequence>
<gene>
    <name evidence="3" type="ORF">GQF63_13765</name>
</gene>
<dbReference type="EMBL" id="WSQA01000010">
    <property type="protein sequence ID" value="MVZ63098.1"/>
    <property type="molecule type" value="Genomic_DNA"/>
</dbReference>
<evidence type="ECO:0000313" key="4">
    <source>
        <dbReference type="Proteomes" id="UP000435036"/>
    </source>
</evidence>
<dbReference type="Proteomes" id="UP000435036">
    <property type="component" value="Unassembled WGS sequence"/>
</dbReference>
<feature type="transmembrane region" description="Helical" evidence="1">
    <location>
        <begin position="95"/>
        <end position="116"/>
    </location>
</feature>
<feature type="transmembrane region" description="Helical" evidence="1">
    <location>
        <begin position="265"/>
        <end position="284"/>
    </location>
</feature>
<feature type="transmembrane region" description="Helical" evidence="1">
    <location>
        <begin position="145"/>
        <end position="162"/>
    </location>
</feature>
<keyword evidence="1" id="KW-1133">Transmembrane helix</keyword>
<evidence type="ECO:0000259" key="2">
    <source>
        <dbReference type="Pfam" id="PF14351"/>
    </source>
</evidence>
<evidence type="ECO:0000256" key="1">
    <source>
        <dbReference type="SAM" id="Phobius"/>
    </source>
</evidence>
<feature type="transmembrane region" description="Helical" evidence="1">
    <location>
        <begin position="168"/>
        <end position="187"/>
    </location>
</feature>
<organism evidence="3 4">
    <name type="scientific">Sphingobacterium humi</name>
    <dbReference type="NCBI Taxonomy" id="1796905"/>
    <lineage>
        <taxon>Bacteria</taxon>
        <taxon>Pseudomonadati</taxon>
        <taxon>Bacteroidota</taxon>
        <taxon>Sphingobacteriia</taxon>
        <taxon>Sphingobacteriales</taxon>
        <taxon>Sphingobacteriaceae</taxon>
        <taxon>Sphingobacterium</taxon>
    </lineage>
</organism>
<feature type="transmembrane region" description="Helical" evidence="1">
    <location>
        <begin position="233"/>
        <end position="253"/>
    </location>
</feature>
<feature type="transmembrane region" description="Helical" evidence="1">
    <location>
        <begin position="290"/>
        <end position="313"/>
    </location>
</feature>
<feature type="transmembrane region" description="Helical" evidence="1">
    <location>
        <begin position="325"/>
        <end position="345"/>
    </location>
</feature>
<dbReference type="Pfam" id="PF14351">
    <property type="entry name" value="DUF4401"/>
    <property type="match status" value="1"/>
</dbReference>
<feature type="domain" description="DUF4401" evidence="2">
    <location>
        <begin position="41"/>
        <end position="345"/>
    </location>
</feature>
<dbReference type="AlphaFoldDB" id="A0A6N8L4J1"/>
<keyword evidence="1" id="KW-0812">Transmembrane</keyword>
<proteinExistence type="predicted"/>
<dbReference type="OrthoDB" id="674818at2"/>
<feature type="transmembrane region" description="Helical" evidence="1">
    <location>
        <begin position="74"/>
        <end position="90"/>
    </location>
</feature>
<accession>A0A6N8L4J1</accession>
<protein>
    <submittedName>
        <fullName evidence="3">DUF4401 domain-containing protein</fullName>
    </submittedName>
</protein>
<dbReference type="RefSeq" id="WP_160369818.1">
    <property type="nucleotide sequence ID" value="NZ_WSQA01000010.1"/>
</dbReference>
<feature type="transmembrane region" description="Helical" evidence="1">
    <location>
        <begin position="45"/>
        <end position="68"/>
    </location>
</feature>
<comment type="caution">
    <text evidence="3">The sequence shown here is derived from an EMBL/GenBank/DDBJ whole genome shotgun (WGS) entry which is preliminary data.</text>
</comment>
<keyword evidence="4" id="KW-1185">Reference proteome</keyword>
<name>A0A6N8L4J1_9SPHI</name>
<evidence type="ECO:0000313" key="3">
    <source>
        <dbReference type="EMBL" id="MVZ63098.1"/>
    </source>
</evidence>
<feature type="transmembrane region" description="Helical" evidence="1">
    <location>
        <begin position="203"/>
        <end position="221"/>
    </location>
</feature>
<keyword evidence="1" id="KW-0472">Membrane</keyword>
<feature type="transmembrane region" description="Helical" evidence="1">
    <location>
        <begin position="122"/>
        <end position="140"/>
    </location>
</feature>
<dbReference type="InterPro" id="IPR025513">
    <property type="entry name" value="DUF4401"/>
</dbReference>
<reference evidence="3 4" key="1">
    <citation type="submission" date="2019-12" db="EMBL/GenBank/DDBJ databases">
        <authorList>
            <person name="Dong K."/>
        </authorList>
    </citation>
    <scope>NUCLEOTIDE SEQUENCE [LARGE SCALE GENOMIC DNA]</scope>
    <source>
        <strain evidence="3 4">JCM 31225</strain>
    </source>
</reference>